<protein>
    <submittedName>
        <fullName evidence="3">Type II toxin-antitoxin system RelE/ParE family toxin</fullName>
    </submittedName>
</protein>
<comment type="similarity">
    <text evidence="1">Belongs to the RelE toxin family.</text>
</comment>
<evidence type="ECO:0000313" key="3">
    <source>
        <dbReference type="EMBL" id="MBM6576565.1"/>
    </source>
</evidence>
<dbReference type="InterPro" id="IPR035093">
    <property type="entry name" value="RelE/ParE_toxin_dom_sf"/>
</dbReference>
<dbReference type="RefSeq" id="WP_204198673.1">
    <property type="nucleotide sequence ID" value="NZ_JAFEMC010000002.1"/>
</dbReference>
<gene>
    <name evidence="3" type="ORF">ILT43_09285</name>
</gene>
<dbReference type="Gene3D" id="3.30.2310.20">
    <property type="entry name" value="RelE-like"/>
    <property type="match status" value="1"/>
</dbReference>
<dbReference type="PANTHER" id="PTHR33755">
    <property type="entry name" value="TOXIN PARE1-RELATED"/>
    <property type="match status" value="1"/>
</dbReference>
<sequence length="116" mass="13192">MTEPIDFEVEFDFDAATDLNAIADYLAHHRSAEAAGAFVTEVIARVEALATFPFRGSVPRELEVVGRRQYRQIVFPPYRILYRVADATVTIVLLADGRRDMQALLDDRLLNRDRPI</sequence>
<comment type="caution">
    <text evidence="3">The sequence shown here is derived from an EMBL/GenBank/DDBJ whole genome shotgun (WGS) entry which is preliminary data.</text>
</comment>
<keyword evidence="2" id="KW-1277">Toxin-antitoxin system</keyword>
<dbReference type="InterPro" id="IPR051803">
    <property type="entry name" value="TA_system_RelE-like_toxin"/>
</dbReference>
<evidence type="ECO:0000256" key="1">
    <source>
        <dbReference type="ARBA" id="ARBA00006226"/>
    </source>
</evidence>
<evidence type="ECO:0000256" key="2">
    <source>
        <dbReference type="ARBA" id="ARBA00022649"/>
    </source>
</evidence>
<accession>A0ABS2D6M1</accession>
<dbReference type="InterPro" id="IPR007712">
    <property type="entry name" value="RelE/ParE_toxin"/>
</dbReference>
<reference evidence="3 4" key="1">
    <citation type="submission" date="2020-12" db="EMBL/GenBank/DDBJ databases">
        <title>Sphingomonas sp.</title>
        <authorList>
            <person name="Kim M.K."/>
        </authorList>
    </citation>
    <scope>NUCLEOTIDE SEQUENCE [LARGE SCALE GENOMIC DNA]</scope>
    <source>
        <strain evidence="3 4">BT552</strain>
    </source>
</reference>
<proteinExistence type="inferred from homology"/>
<dbReference type="Proteomes" id="UP000763641">
    <property type="component" value="Unassembled WGS sequence"/>
</dbReference>
<dbReference type="EMBL" id="JAFEMC010000002">
    <property type="protein sequence ID" value="MBM6576565.1"/>
    <property type="molecule type" value="Genomic_DNA"/>
</dbReference>
<name>A0ABS2D6M1_9SPHN</name>
<evidence type="ECO:0000313" key="4">
    <source>
        <dbReference type="Proteomes" id="UP000763641"/>
    </source>
</evidence>
<dbReference type="Pfam" id="PF05016">
    <property type="entry name" value="ParE_toxin"/>
    <property type="match status" value="1"/>
</dbReference>
<keyword evidence="4" id="KW-1185">Reference proteome</keyword>
<organism evidence="3 4">
    <name type="scientific">Sphingomonas longa</name>
    <dbReference type="NCBI Taxonomy" id="2778730"/>
    <lineage>
        <taxon>Bacteria</taxon>
        <taxon>Pseudomonadati</taxon>
        <taxon>Pseudomonadota</taxon>
        <taxon>Alphaproteobacteria</taxon>
        <taxon>Sphingomonadales</taxon>
        <taxon>Sphingomonadaceae</taxon>
        <taxon>Sphingomonas</taxon>
    </lineage>
</organism>